<evidence type="ECO:0000256" key="6">
    <source>
        <dbReference type="ARBA" id="ARBA00022692"/>
    </source>
</evidence>
<keyword evidence="4" id="KW-1003">Cell membrane</keyword>
<evidence type="ECO:0000256" key="9">
    <source>
        <dbReference type="SAM" id="Phobius"/>
    </source>
</evidence>
<dbReference type="PROSITE" id="PS50850">
    <property type="entry name" value="MFS"/>
    <property type="match status" value="1"/>
</dbReference>
<evidence type="ECO:0000259" key="10">
    <source>
        <dbReference type="PROSITE" id="PS50850"/>
    </source>
</evidence>
<sequence length="364" mass="38783">MRGESGLYLSVNVLTAMAYSVILPIMSLFLVEGLGIEPGYIGFYTVTTALAAIVISQFNGGLADKGVSEKKLMMVALSALALGGLSFSVLTEFWQAVLTGALFMSVGASSISMILTMIRGFAERSGKNSTRVMAQMRSSVSLLMIVSPSLAFLSIDYLGFSANFLLSATLAGLALLVTWRYLPDISKANVGSDSESHASSKMSPVVFYLGGIMLLASMARMSYMPAMPLYLTQDLGLPVSLPGILIGVGAACEVPLMLLAGKLAERYCKTRVIMFSFTCGLAFFVGLQFASEVWHFVALQILNGAFFGMYVSLAVTLLQDYAPNSIGKASAMYFNTMSAGSMIGSSLMGIIAQYYGYKNSFSLG</sequence>
<dbReference type="AlphaFoldDB" id="A0A4Q0YM98"/>
<keyword evidence="7 9" id="KW-1133">Transmembrane helix</keyword>
<gene>
    <name evidence="11" type="ORF">CS022_18370</name>
</gene>
<dbReference type="RefSeq" id="WP_129123460.1">
    <property type="nucleotide sequence ID" value="NZ_PEIB01000028.1"/>
</dbReference>
<feature type="transmembrane region" description="Helical" evidence="9">
    <location>
        <begin position="296"/>
        <end position="318"/>
    </location>
</feature>
<keyword evidence="12" id="KW-1185">Reference proteome</keyword>
<dbReference type="InterPro" id="IPR020846">
    <property type="entry name" value="MFS_dom"/>
</dbReference>
<evidence type="ECO:0000256" key="1">
    <source>
        <dbReference type="ARBA" id="ARBA00004651"/>
    </source>
</evidence>
<feature type="transmembrane region" description="Helical" evidence="9">
    <location>
        <begin position="202"/>
        <end position="219"/>
    </location>
</feature>
<dbReference type="GO" id="GO:0022857">
    <property type="term" value="F:transmembrane transporter activity"/>
    <property type="evidence" value="ECO:0007669"/>
    <property type="project" value="InterPro"/>
</dbReference>
<evidence type="ECO:0000256" key="5">
    <source>
        <dbReference type="ARBA" id="ARBA00022597"/>
    </source>
</evidence>
<evidence type="ECO:0000256" key="2">
    <source>
        <dbReference type="ARBA" id="ARBA00006523"/>
    </source>
</evidence>
<evidence type="ECO:0000256" key="3">
    <source>
        <dbReference type="ARBA" id="ARBA00022448"/>
    </source>
</evidence>
<keyword evidence="3" id="KW-0813">Transport</keyword>
<evidence type="ECO:0000256" key="8">
    <source>
        <dbReference type="ARBA" id="ARBA00023136"/>
    </source>
</evidence>
<feature type="transmembrane region" description="Helical" evidence="9">
    <location>
        <begin position="41"/>
        <end position="60"/>
    </location>
</feature>
<dbReference type="Pfam" id="PF07690">
    <property type="entry name" value="MFS_1"/>
    <property type="match status" value="2"/>
</dbReference>
<name>A0A4Q0YM98_9GAMM</name>
<dbReference type="GO" id="GO:0005886">
    <property type="term" value="C:plasma membrane"/>
    <property type="evidence" value="ECO:0007669"/>
    <property type="project" value="UniProtKB-SubCell"/>
</dbReference>
<comment type="caution">
    <text evidence="11">The sequence shown here is derived from an EMBL/GenBank/DDBJ whole genome shotgun (WGS) entry which is preliminary data.</text>
</comment>
<dbReference type="SUPFAM" id="SSF103473">
    <property type="entry name" value="MFS general substrate transporter"/>
    <property type="match status" value="1"/>
</dbReference>
<organism evidence="11 12">
    <name type="scientific">Veronia nyctiphanis</name>
    <dbReference type="NCBI Taxonomy" id="1278244"/>
    <lineage>
        <taxon>Bacteria</taxon>
        <taxon>Pseudomonadati</taxon>
        <taxon>Pseudomonadota</taxon>
        <taxon>Gammaproteobacteria</taxon>
        <taxon>Vibrionales</taxon>
        <taxon>Vibrionaceae</taxon>
        <taxon>Veronia</taxon>
    </lineage>
</organism>
<feature type="transmembrane region" description="Helical" evidence="9">
    <location>
        <begin position="139"/>
        <end position="158"/>
    </location>
</feature>
<feature type="transmembrane region" description="Helical" evidence="9">
    <location>
        <begin position="7"/>
        <end position="29"/>
    </location>
</feature>
<evidence type="ECO:0000256" key="7">
    <source>
        <dbReference type="ARBA" id="ARBA00022989"/>
    </source>
</evidence>
<protein>
    <submittedName>
        <fullName evidence="11">MFS transporter</fullName>
    </submittedName>
</protein>
<keyword evidence="6 9" id="KW-0812">Transmembrane</keyword>
<proteinExistence type="inferred from homology"/>
<comment type="subcellular location">
    <subcellularLocation>
        <location evidence="1">Cell membrane</location>
        <topology evidence="1">Multi-pass membrane protein</topology>
    </subcellularLocation>
</comment>
<dbReference type="CDD" id="cd17471">
    <property type="entry name" value="MFS_Set"/>
    <property type="match status" value="1"/>
</dbReference>
<feature type="transmembrane region" description="Helical" evidence="9">
    <location>
        <begin position="272"/>
        <end position="290"/>
    </location>
</feature>
<feature type="transmembrane region" description="Helical" evidence="9">
    <location>
        <begin position="164"/>
        <end position="182"/>
    </location>
</feature>
<accession>A0A4Q0YM98</accession>
<feature type="domain" description="Major facilitator superfamily (MFS) profile" evidence="10">
    <location>
        <begin position="203"/>
        <end position="364"/>
    </location>
</feature>
<evidence type="ECO:0000313" key="11">
    <source>
        <dbReference type="EMBL" id="RXJ71967.1"/>
    </source>
</evidence>
<dbReference type="PANTHER" id="PTHR23535">
    <property type="entry name" value="SUGAR EFFLUX TRANSPORTER A-RELATED"/>
    <property type="match status" value="1"/>
</dbReference>
<comment type="similarity">
    <text evidence="2">Belongs to the major facilitator superfamily. Set transporter family.</text>
</comment>
<evidence type="ECO:0000313" key="12">
    <source>
        <dbReference type="Proteomes" id="UP000290287"/>
    </source>
</evidence>
<dbReference type="Gene3D" id="1.20.1250.20">
    <property type="entry name" value="MFS general substrate transporter like domains"/>
    <property type="match status" value="2"/>
</dbReference>
<dbReference type="PANTHER" id="PTHR23535:SF2">
    <property type="entry name" value="SUGAR EFFLUX TRANSPORTER A-RELATED"/>
    <property type="match status" value="1"/>
</dbReference>
<dbReference type="InterPro" id="IPR011701">
    <property type="entry name" value="MFS"/>
</dbReference>
<feature type="transmembrane region" description="Helical" evidence="9">
    <location>
        <begin position="72"/>
        <end position="90"/>
    </location>
</feature>
<reference evidence="11 12" key="1">
    <citation type="submission" date="2017-10" db="EMBL/GenBank/DDBJ databases">
        <title>Nyctiphanis sp. nov., isolated from the stomach of the euphausiid Nyctiphanes simplex (Hansen, 1911) in the Gulf of California.</title>
        <authorList>
            <person name="Gomez-Gil B."/>
            <person name="Aguilar-Mendez M."/>
            <person name="Lopez-Cortes A."/>
            <person name="Gomez-Gutierrez J."/>
            <person name="Roque A."/>
            <person name="Lang E."/>
            <person name="Gonzalez-Castillo A."/>
        </authorList>
    </citation>
    <scope>NUCLEOTIDE SEQUENCE [LARGE SCALE GENOMIC DNA]</scope>
    <source>
        <strain evidence="11 12">CAIM 600</strain>
    </source>
</reference>
<dbReference type="EMBL" id="PEIB01000028">
    <property type="protein sequence ID" value="RXJ71967.1"/>
    <property type="molecule type" value="Genomic_DNA"/>
</dbReference>
<evidence type="ECO:0000256" key="4">
    <source>
        <dbReference type="ARBA" id="ARBA00022475"/>
    </source>
</evidence>
<dbReference type="OrthoDB" id="7337792at2"/>
<dbReference type="Proteomes" id="UP000290287">
    <property type="component" value="Unassembled WGS sequence"/>
</dbReference>
<feature type="transmembrane region" description="Helical" evidence="9">
    <location>
        <begin position="330"/>
        <end position="355"/>
    </location>
</feature>
<dbReference type="InterPro" id="IPR036259">
    <property type="entry name" value="MFS_trans_sf"/>
</dbReference>
<keyword evidence="5" id="KW-0762">Sugar transport</keyword>
<feature type="transmembrane region" description="Helical" evidence="9">
    <location>
        <begin position="96"/>
        <end position="118"/>
    </location>
</feature>
<keyword evidence="8 9" id="KW-0472">Membrane</keyword>
<feature type="transmembrane region" description="Helical" evidence="9">
    <location>
        <begin position="239"/>
        <end position="260"/>
    </location>
</feature>